<protein>
    <submittedName>
        <fullName evidence="2">Uncharacterized protein</fullName>
    </submittedName>
</protein>
<reference evidence="2 3" key="1">
    <citation type="submission" date="2018-05" db="EMBL/GenBank/DDBJ databases">
        <title>Draft genome sequence of Scytalidium lignicola DSM 105466, a ubiquitous saprotrophic fungus.</title>
        <authorList>
            <person name="Buettner E."/>
            <person name="Gebauer A.M."/>
            <person name="Hofrichter M."/>
            <person name="Liers C."/>
            <person name="Kellner H."/>
        </authorList>
    </citation>
    <scope>NUCLEOTIDE SEQUENCE [LARGE SCALE GENOMIC DNA]</scope>
    <source>
        <strain evidence="2 3">DSM 105466</strain>
    </source>
</reference>
<feature type="non-terminal residue" evidence="2">
    <location>
        <position position="177"/>
    </location>
</feature>
<keyword evidence="1" id="KW-0472">Membrane</keyword>
<dbReference type="EMBL" id="NCSJ02000495">
    <property type="protein sequence ID" value="RFU24158.1"/>
    <property type="molecule type" value="Genomic_DNA"/>
</dbReference>
<keyword evidence="3" id="KW-1185">Reference proteome</keyword>
<comment type="caution">
    <text evidence="2">The sequence shown here is derived from an EMBL/GenBank/DDBJ whole genome shotgun (WGS) entry which is preliminary data.</text>
</comment>
<accession>A0A3E2GT04</accession>
<evidence type="ECO:0000256" key="1">
    <source>
        <dbReference type="SAM" id="Phobius"/>
    </source>
</evidence>
<feature type="transmembrane region" description="Helical" evidence="1">
    <location>
        <begin position="141"/>
        <end position="160"/>
    </location>
</feature>
<proteinExistence type="predicted"/>
<name>A0A3E2GT04_SCYLI</name>
<dbReference type="AlphaFoldDB" id="A0A3E2GT04"/>
<keyword evidence="1" id="KW-0812">Transmembrane</keyword>
<sequence>MPDNRQRANFQGRSAALLRWDDKKHWRLVSNYRRHRQLQASTNFDSSSDPLLSYCESPAPPSITLKGRVGRRNGWSSCRPNRVRIADLTPLLACPRRDIASLLGKKRAQIQCAGQQGLAAEIWVDQSPALNLRRDLAKEGLLKLIHSGIVVAYVITTMAFHSAVVMTVRGGRATVVG</sequence>
<gene>
    <name evidence="2" type="ORF">B7463_g12177</name>
</gene>
<evidence type="ECO:0000313" key="2">
    <source>
        <dbReference type="EMBL" id="RFU24158.1"/>
    </source>
</evidence>
<keyword evidence="1" id="KW-1133">Transmembrane helix</keyword>
<evidence type="ECO:0000313" key="3">
    <source>
        <dbReference type="Proteomes" id="UP000258309"/>
    </source>
</evidence>
<organism evidence="2 3">
    <name type="scientific">Scytalidium lignicola</name>
    <name type="common">Hyphomycete</name>
    <dbReference type="NCBI Taxonomy" id="5539"/>
    <lineage>
        <taxon>Eukaryota</taxon>
        <taxon>Fungi</taxon>
        <taxon>Dikarya</taxon>
        <taxon>Ascomycota</taxon>
        <taxon>Pezizomycotina</taxon>
        <taxon>Leotiomycetes</taxon>
        <taxon>Leotiomycetes incertae sedis</taxon>
        <taxon>Scytalidium</taxon>
    </lineage>
</organism>
<feature type="non-terminal residue" evidence="2">
    <location>
        <position position="1"/>
    </location>
</feature>
<dbReference type="Proteomes" id="UP000258309">
    <property type="component" value="Unassembled WGS sequence"/>
</dbReference>